<accession>A0A9P0L0L5</accession>
<evidence type="ECO:0000313" key="1">
    <source>
        <dbReference type="EMBL" id="CAH1984097.1"/>
    </source>
</evidence>
<proteinExistence type="predicted"/>
<name>A0A9P0L0L5_ACAOB</name>
<comment type="caution">
    <text evidence="1">The sequence shown here is derived from an EMBL/GenBank/DDBJ whole genome shotgun (WGS) entry which is preliminary data.</text>
</comment>
<organism evidence="1 2">
    <name type="scientific">Acanthoscelides obtectus</name>
    <name type="common">Bean weevil</name>
    <name type="synonym">Bruchus obtectus</name>
    <dbReference type="NCBI Taxonomy" id="200917"/>
    <lineage>
        <taxon>Eukaryota</taxon>
        <taxon>Metazoa</taxon>
        <taxon>Ecdysozoa</taxon>
        <taxon>Arthropoda</taxon>
        <taxon>Hexapoda</taxon>
        <taxon>Insecta</taxon>
        <taxon>Pterygota</taxon>
        <taxon>Neoptera</taxon>
        <taxon>Endopterygota</taxon>
        <taxon>Coleoptera</taxon>
        <taxon>Polyphaga</taxon>
        <taxon>Cucujiformia</taxon>
        <taxon>Chrysomeloidea</taxon>
        <taxon>Chrysomelidae</taxon>
        <taxon>Bruchinae</taxon>
        <taxon>Bruchini</taxon>
        <taxon>Acanthoscelides</taxon>
    </lineage>
</organism>
<protein>
    <submittedName>
        <fullName evidence="1">Uncharacterized protein</fullName>
    </submittedName>
</protein>
<evidence type="ECO:0000313" key="2">
    <source>
        <dbReference type="Proteomes" id="UP001152888"/>
    </source>
</evidence>
<reference evidence="1" key="1">
    <citation type="submission" date="2022-03" db="EMBL/GenBank/DDBJ databases">
        <authorList>
            <person name="Sayadi A."/>
        </authorList>
    </citation>
    <scope>NUCLEOTIDE SEQUENCE</scope>
</reference>
<sequence length="27" mass="3131">MMLWSLIYSTPSYLSVHSSACNNRKQI</sequence>
<dbReference type="Proteomes" id="UP001152888">
    <property type="component" value="Unassembled WGS sequence"/>
</dbReference>
<dbReference type="AlphaFoldDB" id="A0A9P0L0L5"/>
<dbReference type="EMBL" id="CAKOFQ010006951">
    <property type="protein sequence ID" value="CAH1984097.1"/>
    <property type="molecule type" value="Genomic_DNA"/>
</dbReference>
<keyword evidence="2" id="KW-1185">Reference proteome</keyword>
<gene>
    <name evidence="1" type="ORF">ACAOBT_LOCUS15901</name>
</gene>